<gene>
    <name evidence="7" type="ORF">RND71_039139</name>
</gene>
<feature type="domain" description="MADS-box" evidence="6">
    <location>
        <begin position="1"/>
        <end position="54"/>
    </location>
</feature>
<evidence type="ECO:0000256" key="4">
    <source>
        <dbReference type="ARBA" id="ARBA00023163"/>
    </source>
</evidence>
<keyword evidence="3" id="KW-0238">DNA-binding</keyword>
<name>A0AAE1QWW3_9SOLA</name>
<keyword evidence="2" id="KW-0805">Transcription regulation</keyword>
<evidence type="ECO:0000313" key="7">
    <source>
        <dbReference type="EMBL" id="KAK4340638.1"/>
    </source>
</evidence>
<dbReference type="EMBL" id="JAVYJV010000022">
    <property type="protein sequence ID" value="KAK4340638.1"/>
    <property type="molecule type" value="Genomic_DNA"/>
</dbReference>
<keyword evidence="8" id="KW-1185">Reference proteome</keyword>
<dbReference type="GO" id="GO:0000978">
    <property type="term" value="F:RNA polymerase II cis-regulatory region sequence-specific DNA binding"/>
    <property type="evidence" value="ECO:0007669"/>
    <property type="project" value="TreeGrafter"/>
</dbReference>
<keyword evidence="5" id="KW-0539">Nucleus</keyword>
<dbReference type="InterPro" id="IPR002100">
    <property type="entry name" value="TF_MADSbox"/>
</dbReference>
<dbReference type="Gene3D" id="3.40.1810.10">
    <property type="entry name" value="Transcription factor, MADS-box"/>
    <property type="match status" value="1"/>
</dbReference>
<dbReference type="PROSITE" id="PS50066">
    <property type="entry name" value="MADS_BOX_2"/>
    <property type="match status" value="1"/>
</dbReference>
<accession>A0AAE1QWW3</accession>
<organism evidence="7 8">
    <name type="scientific">Anisodus tanguticus</name>
    <dbReference type="NCBI Taxonomy" id="243964"/>
    <lineage>
        <taxon>Eukaryota</taxon>
        <taxon>Viridiplantae</taxon>
        <taxon>Streptophyta</taxon>
        <taxon>Embryophyta</taxon>
        <taxon>Tracheophyta</taxon>
        <taxon>Spermatophyta</taxon>
        <taxon>Magnoliopsida</taxon>
        <taxon>eudicotyledons</taxon>
        <taxon>Gunneridae</taxon>
        <taxon>Pentapetalae</taxon>
        <taxon>asterids</taxon>
        <taxon>lamiids</taxon>
        <taxon>Solanales</taxon>
        <taxon>Solanaceae</taxon>
        <taxon>Solanoideae</taxon>
        <taxon>Hyoscyameae</taxon>
        <taxon>Anisodus</taxon>
    </lineage>
</organism>
<dbReference type="GO" id="GO:0005634">
    <property type="term" value="C:nucleus"/>
    <property type="evidence" value="ECO:0007669"/>
    <property type="project" value="UniProtKB-SubCell"/>
</dbReference>
<dbReference type="PANTHER" id="PTHR11945:SF706">
    <property type="entry name" value="MADS-BOX DOMAIN-CONTAINING PROTEIN"/>
    <property type="match status" value="1"/>
</dbReference>
<dbReference type="SMART" id="SM00432">
    <property type="entry name" value="MADS"/>
    <property type="match status" value="1"/>
</dbReference>
<dbReference type="PRINTS" id="PR00404">
    <property type="entry name" value="MADSDOMAIN"/>
</dbReference>
<dbReference type="Pfam" id="PF00319">
    <property type="entry name" value="SRF-TF"/>
    <property type="match status" value="1"/>
</dbReference>
<evidence type="ECO:0000256" key="2">
    <source>
        <dbReference type="ARBA" id="ARBA00023015"/>
    </source>
</evidence>
<dbReference type="AlphaFoldDB" id="A0AAE1QWW3"/>
<evidence type="ECO:0000256" key="5">
    <source>
        <dbReference type="ARBA" id="ARBA00023242"/>
    </source>
</evidence>
<evidence type="ECO:0000313" key="8">
    <source>
        <dbReference type="Proteomes" id="UP001291623"/>
    </source>
</evidence>
<dbReference type="Proteomes" id="UP001291623">
    <property type="component" value="Unassembled WGS sequence"/>
</dbReference>
<evidence type="ECO:0000256" key="3">
    <source>
        <dbReference type="ARBA" id="ARBA00023125"/>
    </source>
</evidence>
<sequence length="160" mass="18290">MEKIGKEPDRYASYSKRRSGLYKKASELVRECNADLGIVISSPTGKPFSFMSPTTSAVIDRFMNPTVELSVSEQLTAAHARNNINQINDRLIEFDTRENAAKEKIRFFNQMNKIRNIGWWESIDQFSADDISMFEAWLNSGEFGLNNRLKQLENGEDADN</sequence>
<dbReference type="InterPro" id="IPR036879">
    <property type="entry name" value="TF_MADSbox_sf"/>
</dbReference>
<dbReference type="PANTHER" id="PTHR11945">
    <property type="entry name" value="MADS BOX PROTEIN"/>
    <property type="match status" value="1"/>
</dbReference>
<reference evidence="7" key="1">
    <citation type="submission" date="2023-12" db="EMBL/GenBank/DDBJ databases">
        <title>Genome assembly of Anisodus tanguticus.</title>
        <authorList>
            <person name="Wang Y.-J."/>
        </authorList>
    </citation>
    <scope>NUCLEOTIDE SEQUENCE</scope>
    <source>
        <strain evidence="7">KB-2021</strain>
        <tissue evidence="7">Leaf</tissue>
    </source>
</reference>
<keyword evidence="4" id="KW-0804">Transcription</keyword>
<evidence type="ECO:0000256" key="1">
    <source>
        <dbReference type="ARBA" id="ARBA00004123"/>
    </source>
</evidence>
<evidence type="ECO:0000259" key="6">
    <source>
        <dbReference type="PROSITE" id="PS50066"/>
    </source>
</evidence>
<protein>
    <recommendedName>
        <fullName evidence="6">MADS-box domain-containing protein</fullName>
    </recommendedName>
</protein>
<proteinExistence type="predicted"/>
<dbReference type="GO" id="GO:0000981">
    <property type="term" value="F:DNA-binding transcription factor activity, RNA polymerase II-specific"/>
    <property type="evidence" value="ECO:0007669"/>
    <property type="project" value="TreeGrafter"/>
</dbReference>
<dbReference type="GO" id="GO:0046983">
    <property type="term" value="F:protein dimerization activity"/>
    <property type="evidence" value="ECO:0007669"/>
    <property type="project" value="InterPro"/>
</dbReference>
<comment type="caution">
    <text evidence="7">The sequence shown here is derived from an EMBL/GenBank/DDBJ whole genome shotgun (WGS) entry which is preliminary data.</text>
</comment>
<dbReference type="SUPFAM" id="SSF55455">
    <property type="entry name" value="SRF-like"/>
    <property type="match status" value="1"/>
</dbReference>
<comment type="subcellular location">
    <subcellularLocation>
        <location evidence="1">Nucleus</location>
    </subcellularLocation>
</comment>